<sequence length="170" mass="20354">MEFATDASFPTQPESGMNEEQRYVPTFSSIENPSRSKELKSLEEIESKVAIHRKWLESKYGLTSSNEDVTGNKRISSERRDRHDDNHESSRKRHRSESRSKSPQRKLSLRDMVRGHDSDKDRERHRERDRGHNLESERRDQDRREKSGSKERDDHDRGRGRDRDRRRRVK</sequence>
<organism evidence="2 3">
    <name type="scientific">Salix viminalis</name>
    <name type="common">Common osier</name>
    <name type="synonym">Basket willow</name>
    <dbReference type="NCBI Taxonomy" id="40686"/>
    <lineage>
        <taxon>Eukaryota</taxon>
        <taxon>Viridiplantae</taxon>
        <taxon>Streptophyta</taxon>
        <taxon>Embryophyta</taxon>
        <taxon>Tracheophyta</taxon>
        <taxon>Spermatophyta</taxon>
        <taxon>Magnoliopsida</taxon>
        <taxon>eudicotyledons</taxon>
        <taxon>Gunneridae</taxon>
        <taxon>Pentapetalae</taxon>
        <taxon>rosids</taxon>
        <taxon>fabids</taxon>
        <taxon>Malpighiales</taxon>
        <taxon>Salicaceae</taxon>
        <taxon>Saliceae</taxon>
        <taxon>Salix</taxon>
    </lineage>
</organism>
<evidence type="ECO:0000256" key="1">
    <source>
        <dbReference type="SAM" id="MobiDB-lite"/>
    </source>
</evidence>
<feature type="compositionally biased region" description="Basic and acidic residues" evidence="1">
    <location>
        <begin position="108"/>
        <end position="163"/>
    </location>
</feature>
<comment type="caution">
    <text evidence="2">The sequence shown here is derived from an EMBL/GenBank/DDBJ whole genome shotgun (WGS) entry which is preliminary data.</text>
</comment>
<keyword evidence="3" id="KW-1185">Reference proteome</keyword>
<dbReference type="EMBL" id="JAPFFL010000002">
    <property type="protein sequence ID" value="KAJ6743831.1"/>
    <property type="molecule type" value="Genomic_DNA"/>
</dbReference>
<accession>A0A9Q0ZRA6</accession>
<name>A0A9Q0ZRA6_SALVM</name>
<dbReference type="Proteomes" id="UP001151529">
    <property type="component" value="Chromosome 6"/>
</dbReference>
<dbReference type="AlphaFoldDB" id="A0A9Q0ZRA6"/>
<reference evidence="2" key="1">
    <citation type="submission" date="2022-11" db="EMBL/GenBank/DDBJ databases">
        <authorList>
            <person name="Hyden B.L."/>
            <person name="Feng K."/>
            <person name="Yates T."/>
            <person name="Jawdy S."/>
            <person name="Smart L.B."/>
            <person name="Muchero W."/>
        </authorList>
    </citation>
    <scope>NUCLEOTIDE SEQUENCE</scope>
    <source>
        <tissue evidence="2">Shoot tip</tissue>
    </source>
</reference>
<proteinExistence type="predicted"/>
<reference evidence="2" key="2">
    <citation type="journal article" date="2023" name="Int. J. Mol. Sci.">
        <title>De Novo Assembly and Annotation of 11 Diverse Shrub Willow (Salix) Genomes Reveals Novel Gene Organization in Sex-Linked Regions.</title>
        <authorList>
            <person name="Hyden B."/>
            <person name="Feng K."/>
            <person name="Yates T.B."/>
            <person name="Jawdy S."/>
            <person name="Cereghino C."/>
            <person name="Smart L.B."/>
            <person name="Muchero W."/>
        </authorList>
    </citation>
    <scope>NUCLEOTIDE SEQUENCE [LARGE SCALE GENOMIC DNA]</scope>
    <source>
        <tissue evidence="2">Shoot tip</tissue>
    </source>
</reference>
<evidence type="ECO:0000313" key="2">
    <source>
        <dbReference type="EMBL" id="KAJ6743831.1"/>
    </source>
</evidence>
<feature type="region of interest" description="Disordered" evidence="1">
    <location>
        <begin position="1"/>
        <end position="40"/>
    </location>
</feature>
<protein>
    <submittedName>
        <fullName evidence="2">RNA PROCESSING PROTEIN</fullName>
    </submittedName>
</protein>
<feature type="compositionally biased region" description="Basic and acidic residues" evidence="1">
    <location>
        <begin position="75"/>
        <end position="89"/>
    </location>
</feature>
<feature type="region of interest" description="Disordered" evidence="1">
    <location>
        <begin position="56"/>
        <end position="170"/>
    </location>
</feature>
<gene>
    <name evidence="2" type="ORF">OIU85_017733</name>
</gene>
<dbReference type="Gene3D" id="6.10.140.420">
    <property type="match status" value="1"/>
</dbReference>
<evidence type="ECO:0000313" key="3">
    <source>
        <dbReference type="Proteomes" id="UP001151529"/>
    </source>
</evidence>